<evidence type="ECO:0000313" key="2">
    <source>
        <dbReference type="Proteomes" id="UP000008021"/>
    </source>
</evidence>
<reference evidence="1" key="1">
    <citation type="submission" date="2015-04" db="UniProtKB">
        <authorList>
            <consortium name="EnsemblPlants"/>
        </authorList>
    </citation>
    <scope>IDENTIFICATION</scope>
</reference>
<organism evidence="1">
    <name type="scientific">Oryza meridionalis</name>
    <dbReference type="NCBI Taxonomy" id="40149"/>
    <lineage>
        <taxon>Eukaryota</taxon>
        <taxon>Viridiplantae</taxon>
        <taxon>Streptophyta</taxon>
        <taxon>Embryophyta</taxon>
        <taxon>Tracheophyta</taxon>
        <taxon>Spermatophyta</taxon>
        <taxon>Magnoliopsida</taxon>
        <taxon>Liliopsida</taxon>
        <taxon>Poales</taxon>
        <taxon>Poaceae</taxon>
        <taxon>BOP clade</taxon>
        <taxon>Oryzoideae</taxon>
        <taxon>Oryzeae</taxon>
        <taxon>Oryzinae</taxon>
        <taxon>Oryza</taxon>
    </lineage>
</organism>
<sequence length="107" mass="11036">MSMLACPQLAQAQAQAHGDGGGASGQLRLRATCIEGPNSPNPSRCAFAYVDEGGSARRVAVCLVHVACSVQCSSSEIDTGGARTCAGAAHQQWRRGGPIDRRGRKLG</sequence>
<dbReference type="Proteomes" id="UP000008021">
    <property type="component" value="Chromosome 4"/>
</dbReference>
<reference evidence="1" key="2">
    <citation type="submission" date="2018-05" db="EMBL/GenBank/DDBJ databases">
        <title>OmerRS3 (Oryza meridionalis Reference Sequence Version 3).</title>
        <authorList>
            <person name="Zhang J."/>
            <person name="Kudrna D."/>
            <person name="Lee S."/>
            <person name="Talag J."/>
            <person name="Welchert J."/>
            <person name="Wing R.A."/>
        </authorList>
    </citation>
    <scope>NUCLEOTIDE SEQUENCE [LARGE SCALE GENOMIC DNA]</scope>
    <source>
        <strain evidence="1">cv. OR44</strain>
    </source>
</reference>
<dbReference type="Gramene" id="OMERI04G10040.1">
    <property type="protein sequence ID" value="OMERI04G10040.1"/>
    <property type="gene ID" value="OMERI04G10040"/>
</dbReference>
<dbReference type="EnsemblPlants" id="OMERI04G10040.1">
    <property type="protein sequence ID" value="OMERI04G10040.1"/>
    <property type="gene ID" value="OMERI04G10040"/>
</dbReference>
<evidence type="ECO:0000313" key="1">
    <source>
        <dbReference type="EnsemblPlants" id="OMERI04G10040.1"/>
    </source>
</evidence>
<proteinExistence type="predicted"/>
<name>A0A0E0DDM9_9ORYZ</name>
<protein>
    <submittedName>
        <fullName evidence="1">Uncharacterized protein</fullName>
    </submittedName>
</protein>
<keyword evidence="2" id="KW-1185">Reference proteome</keyword>
<dbReference type="HOGENOM" id="CLU_2214152_0_0_1"/>
<dbReference type="AlphaFoldDB" id="A0A0E0DDM9"/>
<accession>A0A0E0DDM9</accession>